<dbReference type="Pfam" id="PF14832">
    <property type="entry name" value="Tautomerase_3"/>
    <property type="match status" value="1"/>
</dbReference>
<evidence type="ECO:0000313" key="2">
    <source>
        <dbReference type="EMBL" id="GGC65999.1"/>
    </source>
</evidence>
<dbReference type="SUPFAM" id="SSF55331">
    <property type="entry name" value="Tautomerase/MIF"/>
    <property type="match status" value="1"/>
</dbReference>
<keyword evidence="3" id="KW-1185">Reference proteome</keyword>
<proteinExistence type="predicted"/>
<evidence type="ECO:0000259" key="1">
    <source>
        <dbReference type="Pfam" id="PF14832"/>
    </source>
</evidence>
<dbReference type="RefSeq" id="WP_115779487.1">
    <property type="nucleotide sequence ID" value="NZ_BMHL01000016.1"/>
</dbReference>
<accession>A0ABQ1NDS3</accession>
<dbReference type="InterPro" id="IPR028116">
    <property type="entry name" value="Cis-CaaD-like"/>
</dbReference>
<dbReference type="PANTHER" id="PTHR35530">
    <property type="entry name" value="TAUTOMERASE-RELATED"/>
    <property type="match status" value="1"/>
</dbReference>
<comment type="caution">
    <text evidence="2">The sequence shown here is derived from an EMBL/GenBank/DDBJ whole genome shotgun (WGS) entry which is preliminary data.</text>
</comment>
<reference evidence="3" key="1">
    <citation type="journal article" date="2019" name="Int. J. Syst. Evol. Microbiol.">
        <title>The Global Catalogue of Microorganisms (GCM) 10K type strain sequencing project: providing services to taxonomists for standard genome sequencing and annotation.</title>
        <authorList>
            <consortium name="The Broad Institute Genomics Platform"/>
            <consortium name="The Broad Institute Genome Sequencing Center for Infectious Disease"/>
            <person name="Wu L."/>
            <person name="Ma J."/>
        </authorList>
    </citation>
    <scope>NUCLEOTIDE SEQUENCE [LARGE SCALE GENOMIC DNA]</scope>
    <source>
        <strain evidence="3">CGMCC 1.15103</strain>
    </source>
</reference>
<evidence type="ECO:0000313" key="3">
    <source>
        <dbReference type="Proteomes" id="UP000602004"/>
    </source>
</evidence>
<organism evidence="2 3">
    <name type="scientific">Paraburkholderia caffeinilytica</name>
    <dbReference type="NCBI Taxonomy" id="1761016"/>
    <lineage>
        <taxon>Bacteria</taxon>
        <taxon>Pseudomonadati</taxon>
        <taxon>Pseudomonadota</taxon>
        <taxon>Betaproteobacteria</taxon>
        <taxon>Burkholderiales</taxon>
        <taxon>Burkholderiaceae</taxon>
        <taxon>Paraburkholderia</taxon>
    </lineage>
</organism>
<sequence length="124" mass="13405">MPLYTLITQDGVLSSDAKARLAMELTILHSDYAGVPKNWVHVVFQDYAPGSGFTAGEPAATAALTLLMRAGRSPEYKRELIQRLWKLFQTATGAPDDQIVVGIQDVPASQAMEMGQVMPDVAGE</sequence>
<dbReference type="Gene3D" id="3.30.429.10">
    <property type="entry name" value="Macrophage Migration Inhibitory Factor"/>
    <property type="match status" value="1"/>
</dbReference>
<name>A0ABQ1NDS3_9BURK</name>
<dbReference type="PANTHER" id="PTHR35530:SF1">
    <property type="entry name" value="2-HYDROXYMUCONATE TAUTOMERASE"/>
    <property type="match status" value="1"/>
</dbReference>
<protein>
    <recommendedName>
        <fullName evidence="1">Tautomerase cis-CaaD-like domain-containing protein</fullName>
    </recommendedName>
</protein>
<dbReference type="EMBL" id="BMHL01000016">
    <property type="protein sequence ID" value="GGC65999.1"/>
    <property type="molecule type" value="Genomic_DNA"/>
</dbReference>
<dbReference type="InterPro" id="IPR014347">
    <property type="entry name" value="Tautomerase/MIF_sf"/>
</dbReference>
<feature type="domain" description="Tautomerase cis-CaaD-like" evidence="1">
    <location>
        <begin position="1"/>
        <end position="121"/>
    </location>
</feature>
<dbReference type="Proteomes" id="UP000602004">
    <property type="component" value="Unassembled WGS sequence"/>
</dbReference>
<gene>
    <name evidence="2" type="ORF">GCM10011400_62500</name>
</gene>